<accession>A0A5Q2F494</accession>
<dbReference type="CDD" id="cd00198">
    <property type="entry name" value="vWFA"/>
    <property type="match status" value="1"/>
</dbReference>
<proteinExistence type="predicted"/>
<protein>
    <recommendedName>
        <fullName evidence="3">VWFA domain-containing protein</fullName>
    </recommendedName>
</protein>
<sequence length="224" mass="24503">MIDNLTHIAILIDRSGSMAYIEQATVTGLQEFLEEQKKVPGDVKVTLADFDTTYTKVFDNVSLDEAKKYKLEPRGMTALYDGIGKLVTEKGAELRALDEKDRPGKVIVVILTDGAENASKEWTQDAVKELLKQQQDVYSWDVMFLGANIDAERVGASIGVAHSHSLTYGANATDVGTAFAAASNYTTATRSGLVAEFTEEDKKKAVENAMKNINQESGWSSNTR</sequence>
<dbReference type="InterPro" id="IPR036465">
    <property type="entry name" value="vWFA_dom_sf"/>
</dbReference>
<keyword evidence="2" id="KW-1185">Reference proteome</keyword>
<dbReference type="GeneID" id="77924296"/>
<organism evidence="1 2">
    <name type="scientific">Gordonia phage Sixama</name>
    <dbReference type="NCBI Taxonomy" id="2653271"/>
    <lineage>
        <taxon>Viruses</taxon>
        <taxon>Duplodnaviria</taxon>
        <taxon>Heunggongvirae</taxon>
        <taxon>Uroviricota</taxon>
        <taxon>Caudoviricetes</taxon>
        <taxon>Sixamavirus</taxon>
        <taxon>Sixamavirus sixama</taxon>
    </lineage>
</organism>
<name>A0A5Q2F494_9CAUD</name>
<dbReference type="Gene3D" id="3.40.50.410">
    <property type="entry name" value="von Willebrand factor, type A domain"/>
    <property type="match status" value="1"/>
</dbReference>
<evidence type="ECO:0000313" key="2">
    <source>
        <dbReference type="Proteomes" id="UP000400849"/>
    </source>
</evidence>
<gene>
    <name evidence="1" type="primary">128</name>
    <name evidence="1" type="ORF">SEA_SIXAMA_128</name>
</gene>
<dbReference type="RefSeq" id="YP_010648837.1">
    <property type="nucleotide sequence ID" value="NC_070762.1"/>
</dbReference>
<evidence type="ECO:0008006" key="3">
    <source>
        <dbReference type="Google" id="ProtNLM"/>
    </source>
</evidence>
<dbReference type="KEGG" id="vg:77924296"/>
<reference evidence="1 2" key="1">
    <citation type="submission" date="2019-09" db="EMBL/GenBank/DDBJ databases">
        <authorList>
            <person name="Christie C.A."/>
            <person name="Diallo A.S."/>
            <person name="Dixon Z."/>
            <person name="McIntosh P.M."/>
            <person name="Murthy K.H."/>
            <person name="Rosen M.G."/>
            <person name="Simpson L.M."/>
            <person name="Koustas K."/>
            <person name="Fogarty M.P."/>
            <person name="Molloy S.D."/>
            <person name="Garlena R.A."/>
            <person name="Russell D.A."/>
            <person name="Pope W.H."/>
            <person name="Jacobs-Sera D."/>
            <person name="Hatfull G.F."/>
        </authorList>
    </citation>
    <scope>NUCLEOTIDE SEQUENCE [LARGE SCALE GENOMIC DNA]</scope>
</reference>
<evidence type="ECO:0000313" key="1">
    <source>
        <dbReference type="EMBL" id="QGF20307.1"/>
    </source>
</evidence>
<dbReference type="EMBL" id="MN484601">
    <property type="protein sequence ID" value="QGF20307.1"/>
    <property type="molecule type" value="Genomic_DNA"/>
</dbReference>
<dbReference type="SUPFAM" id="SSF53300">
    <property type="entry name" value="vWA-like"/>
    <property type="match status" value="1"/>
</dbReference>
<dbReference type="Proteomes" id="UP000400849">
    <property type="component" value="Segment"/>
</dbReference>